<organism evidence="17 18">
    <name type="scientific">Crotalaria pallida</name>
    <name type="common">Smooth rattlebox</name>
    <name type="synonym">Crotalaria striata</name>
    <dbReference type="NCBI Taxonomy" id="3830"/>
    <lineage>
        <taxon>Eukaryota</taxon>
        <taxon>Viridiplantae</taxon>
        <taxon>Streptophyta</taxon>
        <taxon>Embryophyta</taxon>
        <taxon>Tracheophyta</taxon>
        <taxon>Spermatophyta</taxon>
        <taxon>Magnoliopsida</taxon>
        <taxon>eudicotyledons</taxon>
        <taxon>Gunneridae</taxon>
        <taxon>Pentapetalae</taxon>
        <taxon>rosids</taxon>
        <taxon>fabids</taxon>
        <taxon>Fabales</taxon>
        <taxon>Fabaceae</taxon>
        <taxon>Papilionoideae</taxon>
        <taxon>50 kb inversion clade</taxon>
        <taxon>genistoids sensu lato</taxon>
        <taxon>core genistoids</taxon>
        <taxon>Crotalarieae</taxon>
        <taxon>Crotalaria</taxon>
    </lineage>
</organism>
<evidence type="ECO:0000313" key="18">
    <source>
        <dbReference type="Proteomes" id="UP001372338"/>
    </source>
</evidence>
<dbReference type="SUPFAM" id="SSF51126">
    <property type="entry name" value="Pectin lyase-like"/>
    <property type="match status" value="1"/>
</dbReference>
<keyword evidence="10" id="KW-0325">Glycoprotein</keyword>
<keyword evidence="7 14" id="KW-0378">Hydrolase</keyword>
<dbReference type="GO" id="GO:0045490">
    <property type="term" value="P:pectin catabolic process"/>
    <property type="evidence" value="ECO:0007669"/>
    <property type="project" value="UniProtKB-UniRule"/>
</dbReference>
<evidence type="ECO:0000256" key="5">
    <source>
        <dbReference type="ARBA" id="ARBA00013229"/>
    </source>
</evidence>
<dbReference type="PROSITE" id="PS00800">
    <property type="entry name" value="PECTINESTERASE_1"/>
    <property type="match status" value="1"/>
</dbReference>
<name>A0AAN9F4C7_CROPI</name>
<dbReference type="Proteomes" id="UP001372338">
    <property type="component" value="Unassembled WGS sequence"/>
</dbReference>
<keyword evidence="9" id="KW-1015">Disulfide bond</keyword>
<comment type="caution">
    <text evidence="17">The sequence shown here is derived from an EMBL/GenBank/DDBJ whole genome shotgun (WGS) entry which is preliminary data.</text>
</comment>
<evidence type="ECO:0000256" key="12">
    <source>
        <dbReference type="ARBA" id="ARBA00057335"/>
    </source>
</evidence>
<evidence type="ECO:0000256" key="8">
    <source>
        <dbReference type="ARBA" id="ARBA00023085"/>
    </source>
</evidence>
<evidence type="ECO:0000256" key="7">
    <source>
        <dbReference type="ARBA" id="ARBA00022801"/>
    </source>
</evidence>
<dbReference type="Gene3D" id="2.160.20.10">
    <property type="entry name" value="Single-stranded right-handed beta-helix, Pectin lyase-like"/>
    <property type="match status" value="1"/>
</dbReference>
<keyword evidence="14" id="KW-0964">Secreted</keyword>
<feature type="domain" description="Pectinesterase inhibitor" evidence="16">
    <location>
        <begin position="53"/>
        <end position="205"/>
    </location>
</feature>
<keyword evidence="18" id="KW-1185">Reference proteome</keyword>
<comment type="catalytic activity">
    <reaction evidence="11 14">
        <text>[(1-&gt;4)-alpha-D-galacturonosyl methyl ester](n) + n H2O = [(1-&gt;4)-alpha-D-galacturonosyl](n) + n methanol + n H(+)</text>
        <dbReference type="Rhea" id="RHEA:22380"/>
        <dbReference type="Rhea" id="RHEA-COMP:14570"/>
        <dbReference type="Rhea" id="RHEA-COMP:14573"/>
        <dbReference type="ChEBI" id="CHEBI:15377"/>
        <dbReference type="ChEBI" id="CHEBI:15378"/>
        <dbReference type="ChEBI" id="CHEBI:17790"/>
        <dbReference type="ChEBI" id="CHEBI:140522"/>
        <dbReference type="ChEBI" id="CHEBI:140523"/>
        <dbReference type="EC" id="3.1.1.11"/>
    </reaction>
</comment>
<dbReference type="AlphaFoldDB" id="A0AAN9F4C7"/>
<dbReference type="Pfam" id="PF01095">
    <property type="entry name" value="Pectinesterase"/>
    <property type="match status" value="1"/>
</dbReference>
<dbReference type="GO" id="GO:0004857">
    <property type="term" value="F:enzyme inhibitor activity"/>
    <property type="evidence" value="ECO:0007669"/>
    <property type="project" value="InterPro"/>
</dbReference>
<keyword evidence="15" id="KW-0812">Transmembrane</keyword>
<evidence type="ECO:0000313" key="17">
    <source>
        <dbReference type="EMBL" id="KAK7269384.1"/>
    </source>
</evidence>
<dbReference type="FunFam" id="1.20.140.40:FF:000001">
    <property type="entry name" value="Pectinesterase"/>
    <property type="match status" value="1"/>
</dbReference>
<keyword evidence="6 14" id="KW-0134">Cell wall</keyword>
<evidence type="ECO:0000256" key="15">
    <source>
        <dbReference type="SAM" id="Phobius"/>
    </source>
</evidence>
<keyword evidence="14" id="KW-0961">Cell wall biogenesis/degradation</keyword>
<feature type="transmembrane region" description="Helical" evidence="15">
    <location>
        <begin position="12"/>
        <end position="33"/>
    </location>
</feature>
<dbReference type="EMBL" id="JAYWIO010000004">
    <property type="protein sequence ID" value="KAK7269384.1"/>
    <property type="molecule type" value="Genomic_DNA"/>
</dbReference>
<evidence type="ECO:0000256" key="6">
    <source>
        <dbReference type="ARBA" id="ARBA00022512"/>
    </source>
</evidence>
<proteinExistence type="inferred from homology"/>
<evidence type="ECO:0000256" key="11">
    <source>
        <dbReference type="ARBA" id="ARBA00047928"/>
    </source>
</evidence>
<evidence type="ECO:0000256" key="14">
    <source>
        <dbReference type="RuleBase" id="RU000589"/>
    </source>
</evidence>
<evidence type="ECO:0000256" key="13">
    <source>
        <dbReference type="PROSITE-ProRule" id="PRU10040"/>
    </source>
</evidence>
<evidence type="ECO:0000256" key="1">
    <source>
        <dbReference type="ARBA" id="ARBA00004191"/>
    </source>
</evidence>
<evidence type="ECO:0000259" key="16">
    <source>
        <dbReference type="SMART" id="SM00856"/>
    </source>
</evidence>
<sequence>MVEPSAEKRKSFVIIGLSTILLVAMIVALAIGISENESAPYDDIEDNQKMGTSTMKAVKTLCHPTDYKQECEQGLMPAAGNTTDPKELIKIAFNVTISVIGEKLKQTEFLHELEKEPRAKMALETCKQLMDLSIDEFVRSNDKISEFNLANVDDILANLKVWLSGSITYQDTCLDGFENTTSDAGKKMKDMLTTSMRMSSNALAIITEMANTVTDWNVTKLIGGRRLLLLQDSDEDDERSFYLPTWVENGADVRKLVEAIRFRIKPNVTVALDGSGDVKKIHEALKKVPENNKKPFVIYIKEGVYNEYVEISKDMKHVVFFGDGGQKTRITGNRNFIDGFNTYKTPTVAVQGDHFVAINMGFENSAGPHKHQAVAVRVQADKSIFYKCQFDGYQDTLYAHTHRQFYKDCTISGTIDFIFGDAVAVFQNCSFVIREPMKNQQCIVTAQGRKDRHQPTGIVIQGGRIVADPKFHAAQLEHKSYLARPWKNFSRTIFMDTYIDDLIDPKGYLPWQGAEGLLHMDTCFYSEYHNYGPGSDKSKRAHWAGIWNLNSKAANSFSPRKFFHGDDWIEATGIPYYSKVPKHHKHKPTLLDWLEKAPEETSN</sequence>
<dbReference type="EC" id="3.1.1.11" evidence="5 14"/>
<dbReference type="SUPFAM" id="SSF101148">
    <property type="entry name" value="Plant invertase/pectin methylesterase inhibitor"/>
    <property type="match status" value="1"/>
</dbReference>
<dbReference type="GO" id="GO:0042545">
    <property type="term" value="P:cell wall modification"/>
    <property type="evidence" value="ECO:0007669"/>
    <property type="project" value="UniProtKB-UniRule"/>
</dbReference>
<dbReference type="Gene3D" id="1.20.140.40">
    <property type="entry name" value="Invertase/pectin methylesterase inhibitor family protein"/>
    <property type="match status" value="1"/>
</dbReference>
<evidence type="ECO:0000256" key="9">
    <source>
        <dbReference type="ARBA" id="ARBA00023157"/>
    </source>
</evidence>
<dbReference type="InterPro" id="IPR035513">
    <property type="entry name" value="Invertase/methylesterase_inhib"/>
</dbReference>
<gene>
    <name evidence="17" type="ORF">RIF29_22110</name>
</gene>
<comment type="function">
    <text evidence="12 14">Acts in the modification of cell walls via demethylesterification of cell wall pectin.</text>
</comment>
<dbReference type="InterPro" id="IPR012334">
    <property type="entry name" value="Pectin_lyas_fold"/>
</dbReference>
<comment type="subcellular location">
    <subcellularLocation>
        <location evidence="1 14">Secreted</location>
        <location evidence="1 14">Cell wall</location>
    </subcellularLocation>
</comment>
<evidence type="ECO:0000256" key="10">
    <source>
        <dbReference type="ARBA" id="ARBA00023180"/>
    </source>
</evidence>
<keyword evidence="15" id="KW-0472">Membrane</keyword>
<comment type="pathway">
    <text evidence="2 14">Glycan metabolism; pectin degradation; 2-dehydro-3-deoxy-D-gluconate from pectin: step 1/5.</text>
</comment>
<evidence type="ECO:0000256" key="3">
    <source>
        <dbReference type="ARBA" id="ARBA00006027"/>
    </source>
</evidence>
<reference evidence="17 18" key="1">
    <citation type="submission" date="2024-01" db="EMBL/GenBank/DDBJ databases">
        <title>The genomes of 5 underutilized Papilionoideae crops provide insights into root nodulation and disease resistanc.</title>
        <authorList>
            <person name="Yuan L."/>
        </authorList>
    </citation>
    <scope>NUCLEOTIDE SEQUENCE [LARGE SCALE GENOMIC DNA]</scope>
    <source>
        <strain evidence="17">ZHUSHIDOU_FW_LH</strain>
        <tissue evidence="17">Leaf</tissue>
    </source>
</reference>
<dbReference type="Pfam" id="PF04043">
    <property type="entry name" value="PMEI"/>
    <property type="match status" value="1"/>
</dbReference>
<dbReference type="PROSITE" id="PS00503">
    <property type="entry name" value="PECTINESTERASE_2"/>
    <property type="match status" value="1"/>
</dbReference>
<keyword evidence="8 14" id="KW-0063">Aspartyl esterase</keyword>
<dbReference type="SMART" id="SM00856">
    <property type="entry name" value="PMEI"/>
    <property type="match status" value="1"/>
</dbReference>
<keyword evidence="15" id="KW-1133">Transmembrane helix</keyword>
<accession>A0AAN9F4C7</accession>
<comment type="similarity">
    <text evidence="4">In the C-terminal section; belongs to the pectinesterase family.</text>
</comment>
<dbReference type="PANTHER" id="PTHR31707">
    <property type="entry name" value="PECTINESTERASE"/>
    <property type="match status" value="1"/>
</dbReference>
<dbReference type="InterPro" id="IPR006501">
    <property type="entry name" value="Pectinesterase_inhib_dom"/>
</dbReference>
<feature type="active site" evidence="13">
    <location>
        <position position="416"/>
    </location>
</feature>
<dbReference type="InterPro" id="IPR018040">
    <property type="entry name" value="Pectinesterase_Tyr_AS"/>
</dbReference>
<dbReference type="NCBIfam" id="TIGR01614">
    <property type="entry name" value="PME_inhib"/>
    <property type="match status" value="1"/>
</dbReference>
<protein>
    <recommendedName>
        <fullName evidence="5 14">Pectinesterase</fullName>
        <ecNumber evidence="5 14">3.1.1.11</ecNumber>
    </recommendedName>
</protein>
<dbReference type="InterPro" id="IPR011050">
    <property type="entry name" value="Pectin_lyase_fold/virulence"/>
</dbReference>
<dbReference type="CDD" id="cd15798">
    <property type="entry name" value="PMEI-like_3"/>
    <property type="match status" value="1"/>
</dbReference>
<dbReference type="InterPro" id="IPR033131">
    <property type="entry name" value="Pectinesterase_Asp_AS"/>
</dbReference>
<dbReference type="GO" id="GO:0030599">
    <property type="term" value="F:pectinesterase activity"/>
    <property type="evidence" value="ECO:0007669"/>
    <property type="project" value="UniProtKB-UniRule"/>
</dbReference>
<dbReference type="InterPro" id="IPR000070">
    <property type="entry name" value="Pectinesterase_cat"/>
</dbReference>
<dbReference type="FunFam" id="2.160.20.10:FF:000001">
    <property type="entry name" value="Pectinesterase"/>
    <property type="match status" value="1"/>
</dbReference>
<evidence type="ECO:0000256" key="4">
    <source>
        <dbReference type="ARBA" id="ARBA00007786"/>
    </source>
</evidence>
<comment type="similarity">
    <text evidence="3">In the N-terminal section; belongs to the PMEI family.</text>
</comment>
<evidence type="ECO:0000256" key="2">
    <source>
        <dbReference type="ARBA" id="ARBA00005184"/>
    </source>
</evidence>